<evidence type="ECO:0008006" key="4">
    <source>
        <dbReference type="Google" id="ProtNLM"/>
    </source>
</evidence>
<dbReference type="Proteomes" id="UP001566331">
    <property type="component" value="Unassembled WGS sequence"/>
</dbReference>
<keyword evidence="1" id="KW-1133">Transmembrane helix</keyword>
<dbReference type="EMBL" id="JBFWIC010000003">
    <property type="protein sequence ID" value="MEZ0473563.1"/>
    <property type="molecule type" value="Genomic_DNA"/>
</dbReference>
<accession>A0ABV4HLG6</accession>
<evidence type="ECO:0000313" key="2">
    <source>
        <dbReference type="EMBL" id="MEZ0473563.1"/>
    </source>
</evidence>
<protein>
    <recommendedName>
        <fullName evidence="4">DUF4157 domain-containing protein</fullName>
    </recommendedName>
</protein>
<keyword evidence="1" id="KW-0472">Membrane</keyword>
<reference evidence="2 3" key="1">
    <citation type="submission" date="2024-07" db="EMBL/GenBank/DDBJ databases">
        <title>Luteimonas salilacus sp. nov., isolated from the shore soil of Salt Lake in Tibet of China.</title>
        <authorList>
            <person name="Zhang X."/>
            <person name="Li A."/>
        </authorList>
    </citation>
    <scope>NUCLEOTIDE SEQUENCE [LARGE SCALE GENOMIC DNA]</scope>
    <source>
        <strain evidence="2 3">B3-2-R+30</strain>
    </source>
</reference>
<proteinExistence type="predicted"/>
<evidence type="ECO:0000256" key="1">
    <source>
        <dbReference type="SAM" id="Phobius"/>
    </source>
</evidence>
<organism evidence="2 3">
    <name type="scientific">Luteimonas salinilitoris</name>
    <dbReference type="NCBI Taxonomy" id="3237697"/>
    <lineage>
        <taxon>Bacteria</taxon>
        <taxon>Pseudomonadati</taxon>
        <taxon>Pseudomonadota</taxon>
        <taxon>Gammaproteobacteria</taxon>
        <taxon>Lysobacterales</taxon>
        <taxon>Lysobacteraceae</taxon>
        <taxon>Luteimonas</taxon>
    </lineage>
</organism>
<comment type="caution">
    <text evidence="2">The sequence shown here is derived from an EMBL/GenBank/DDBJ whole genome shotgun (WGS) entry which is preliminary data.</text>
</comment>
<sequence length="145" mass="15984">MGRTASVLLRVLGMLWTAPNTGLGLIAGSVGLPFGARVHFDPHTVALVFHRWPWGPGGAMTLGNTILHTGETLDAPCLTYAHRAGHCEEPPVRIGDHERAHVYQYMALGPLFLPLYLVCGGISVRNRFERAADRYAQTGRGWWPW</sequence>
<keyword evidence="1" id="KW-0812">Transmembrane</keyword>
<gene>
    <name evidence="2" type="ORF">AB6713_02895</name>
</gene>
<feature type="transmembrane region" description="Helical" evidence="1">
    <location>
        <begin position="102"/>
        <end position="124"/>
    </location>
</feature>
<keyword evidence="3" id="KW-1185">Reference proteome</keyword>
<dbReference type="RefSeq" id="WP_370563083.1">
    <property type="nucleotide sequence ID" value="NZ_JBFWIB010000002.1"/>
</dbReference>
<name>A0ABV4HLG6_9GAMM</name>
<evidence type="ECO:0000313" key="3">
    <source>
        <dbReference type="Proteomes" id="UP001566331"/>
    </source>
</evidence>